<evidence type="ECO:0000256" key="6">
    <source>
        <dbReference type="ARBA" id="ARBA00022776"/>
    </source>
</evidence>
<dbReference type="InterPro" id="IPR016024">
    <property type="entry name" value="ARM-type_fold"/>
</dbReference>
<dbReference type="GO" id="GO:0005876">
    <property type="term" value="C:spindle microtubule"/>
    <property type="evidence" value="ECO:0007669"/>
    <property type="project" value="TreeGrafter"/>
</dbReference>
<evidence type="ECO:0000259" key="8">
    <source>
        <dbReference type="SMART" id="SM01349"/>
    </source>
</evidence>
<dbReference type="RefSeq" id="XP_019041876.1">
    <property type="nucleotide sequence ID" value="XM_019184453.1"/>
</dbReference>
<gene>
    <name evidence="9" type="ORF">WICANDRAFT_76839</name>
</gene>
<dbReference type="Proteomes" id="UP000094112">
    <property type="component" value="Unassembled WGS sequence"/>
</dbReference>
<dbReference type="Gene3D" id="1.25.10.10">
    <property type="entry name" value="Leucine-rich Repeat Variant"/>
    <property type="match status" value="2"/>
</dbReference>
<sequence>MFNYTGETLYAIITANDNDVEKKVEVLTELKAHIKREFVDLTSVTKYFESLKVANKSNDFKLSSVAFSTICHLIKRVGMQDPHILRGVSKITLPILVNRLLDQKPNFRTQAKNSLETFWLATPTIVETYLKDSALIHSNQNIRSESIVFISDLIDLNKNFNFTQFLPNLVNLLRDDCIEVVKNTEVLLIKYYILNKGKSSELVKEFKNQRVDQRTAVKVLKEVDLVAANSYTSEVKSMGTTSRSTIDSFNNLTRSRNARTTSNISKPKAKTLSTSTELSDILANVPTAKLDESIQPKAVSSAQELSKEVELLLPPFNGKETEFNWGNREKNIIKFRSLIAGNSETYPDAMVNATRSLNEGISKSVTSLRTTLSSNGCQLIKEIAAHLTKHIDPIAEQLFHSLASMTSATKKITSMNAFGSLCVLLTNISYNNRLFNQCFALYQDKNVQPRLYSSTFLQIFILKHGAKFDQQNLDTIQKWVSKGVSDPNISIRESMRSTFWILYKRFPQMGDAIISKQDTSVKKALERSKPSDITASFSTTLSRSSTLANERKRPSIRDFVASKQRERRSTSDSSALNYNHSREPSDSAQPQDFGNSSNAEIGKPTRIGAAQRVRVPSSGNSYMLPRQLSKGARSSSLNTHQLKTDNKSPEPIDTTGPSVVTRAASEEPIIKNPNEIEVMMKQLGSPLTRERISGIQSLKDRLNRGEKVSGLSQILKNLIILDGFLLKPLLKIPEFYDLLDVTMLLKLIAVNKEDIGILVTRFDKIEIIKGINGVIRSLESLQFDNAPSTMFHIKHKNTFLDFSIKNLYELISSDESVASDEIIEETCQSIFPLSISDYPRYDELVVKLNGLNEELFEKTLKSSSAYIKSKIHMILEDFKEIVEEKPMDATEHGLGEMTMINPLNRKPTDPTTSIKAGFGTDMTMILPNFKPALEKENYDEDLEMRDSHEKDVDFMSDIFAKPIKRESITGQNPGQKVEPEFPGEKVQPQQEAGKFTENIEDDVDMEIRSETNIASPFLENPTDDDVIEVENKIITDAPSLRPIDGNDDHVHSDEITRNITDQISGIHISPQKPSTPAKDMSQIINQTDPFFNNTKKHIKIFEDKEPTEPTERKLTDLELSHIESIISREDAQNSDELIKDISSLVDCFEKDQVSSKEMNKMIKCLHKVIGKKEVLSWMKTSGYKPILMSIIKYFNLSANITKELCFKGLIVFKELVVLNTLFENLLTLTETVAIWNILVMVIENLKNFKNEIYIAADEIVDEILELNLVNGKSTIRNSCYALLKEGETNNTPLTSFLMLTLIKCIEHESLSFDQIKEIDNIVYKYLTSDEVEVRRLTIITYSKCKNKLQLIDSNSIRKNINGKLKVETMDENREQDTLNFFDKLSTSQKKLVDYYSNA</sequence>
<feature type="domain" description="TOG" evidence="8">
    <location>
        <begin position="298"/>
        <end position="537"/>
    </location>
</feature>
<dbReference type="PANTHER" id="PTHR21567">
    <property type="entry name" value="CLASP"/>
    <property type="match status" value="1"/>
</dbReference>
<organism evidence="9 10">
    <name type="scientific">Wickerhamomyces anomalus (strain ATCC 58044 / CBS 1984 / NCYC 433 / NRRL Y-366-8)</name>
    <name type="common">Yeast</name>
    <name type="synonym">Hansenula anomala</name>
    <dbReference type="NCBI Taxonomy" id="683960"/>
    <lineage>
        <taxon>Eukaryota</taxon>
        <taxon>Fungi</taxon>
        <taxon>Dikarya</taxon>
        <taxon>Ascomycota</taxon>
        <taxon>Saccharomycotina</taxon>
        <taxon>Saccharomycetes</taxon>
        <taxon>Phaffomycetales</taxon>
        <taxon>Wickerhamomycetaceae</taxon>
        <taxon>Wickerhamomyces</taxon>
    </lineage>
</organism>
<dbReference type="EMBL" id="KV454208">
    <property type="protein sequence ID" value="ODQ62669.1"/>
    <property type="molecule type" value="Genomic_DNA"/>
</dbReference>
<evidence type="ECO:0000256" key="1">
    <source>
        <dbReference type="ARBA" id="ARBA00004186"/>
    </source>
</evidence>
<keyword evidence="6" id="KW-0131">Cell cycle</keyword>
<keyword evidence="10" id="KW-1185">Reference proteome</keyword>
<protein>
    <recommendedName>
        <fullName evidence="3">Protein STU1</fullName>
    </recommendedName>
</protein>
<accession>A0A1E3PB88</accession>
<dbReference type="GO" id="GO:0005881">
    <property type="term" value="C:cytoplasmic microtubule"/>
    <property type="evidence" value="ECO:0007669"/>
    <property type="project" value="TreeGrafter"/>
</dbReference>
<feature type="region of interest" description="Disordered" evidence="7">
    <location>
        <begin position="545"/>
        <end position="658"/>
    </location>
</feature>
<proteinExistence type="inferred from homology"/>
<keyword evidence="4" id="KW-0132">Cell division</keyword>
<dbReference type="SMART" id="SM01349">
    <property type="entry name" value="TOG"/>
    <property type="match status" value="2"/>
</dbReference>
<dbReference type="GO" id="GO:0008017">
    <property type="term" value="F:microtubule binding"/>
    <property type="evidence" value="ECO:0007669"/>
    <property type="project" value="TreeGrafter"/>
</dbReference>
<feature type="compositionally biased region" description="Polar residues" evidence="7">
    <location>
        <begin position="632"/>
        <end position="641"/>
    </location>
</feature>
<evidence type="ECO:0000313" key="9">
    <source>
        <dbReference type="EMBL" id="ODQ62669.1"/>
    </source>
</evidence>
<dbReference type="Pfam" id="PF12348">
    <property type="entry name" value="CLASP_N"/>
    <property type="match status" value="2"/>
</dbReference>
<dbReference type="PANTHER" id="PTHR21567:SF9">
    <property type="entry name" value="CLIP-ASSOCIATING PROTEIN"/>
    <property type="match status" value="1"/>
</dbReference>
<evidence type="ECO:0000256" key="5">
    <source>
        <dbReference type="ARBA" id="ARBA00022701"/>
    </source>
</evidence>
<dbReference type="GO" id="GO:0090307">
    <property type="term" value="P:mitotic spindle assembly"/>
    <property type="evidence" value="ECO:0007669"/>
    <property type="project" value="TreeGrafter"/>
</dbReference>
<feature type="compositionally biased region" description="Polar residues" evidence="7">
    <location>
        <begin position="586"/>
        <end position="599"/>
    </location>
</feature>
<evidence type="ECO:0000256" key="4">
    <source>
        <dbReference type="ARBA" id="ARBA00022618"/>
    </source>
</evidence>
<evidence type="ECO:0000256" key="7">
    <source>
        <dbReference type="SAM" id="MobiDB-lite"/>
    </source>
</evidence>
<reference evidence="9 10" key="1">
    <citation type="journal article" date="2016" name="Proc. Natl. Acad. Sci. U.S.A.">
        <title>Comparative genomics of biotechnologically important yeasts.</title>
        <authorList>
            <person name="Riley R."/>
            <person name="Haridas S."/>
            <person name="Wolfe K.H."/>
            <person name="Lopes M.R."/>
            <person name="Hittinger C.T."/>
            <person name="Goeker M."/>
            <person name="Salamov A.A."/>
            <person name="Wisecaver J.H."/>
            <person name="Long T.M."/>
            <person name="Calvey C.H."/>
            <person name="Aerts A.L."/>
            <person name="Barry K.W."/>
            <person name="Choi C."/>
            <person name="Clum A."/>
            <person name="Coughlan A.Y."/>
            <person name="Deshpande S."/>
            <person name="Douglass A.P."/>
            <person name="Hanson S.J."/>
            <person name="Klenk H.-P."/>
            <person name="LaButti K.M."/>
            <person name="Lapidus A."/>
            <person name="Lindquist E.A."/>
            <person name="Lipzen A.M."/>
            <person name="Meier-Kolthoff J.P."/>
            <person name="Ohm R.A."/>
            <person name="Otillar R.P."/>
            <person name="Pangilinan J.L."/>
            <person name="Peng Y."/>
            <person name="Rokas A."/>
            <person name="Rosa C.A."/>
            <person name="Scheuner C."/>
            <person name="Sibirny A.A."/>
            <person name="Slot J.C."/>
            <person name="Stielow J.B."/>
            <person name="Sun H."/>
            <person name="Kurtzman C.P."/>
            <person name="Blackwell M."/>
            <person name="Grigoriev I.V."/>
            <person name="Jeffries T.W."/>
        </authorList>
    </citation>
    <scope>NUCLEOTIDE SEQUENCE [LARGE SCALE GENOMIC DNA]</scope>
    <source>
        <strain evidence="10">ATCC 58044 / CBS 1984 / NCYC 433 / NRRL Y-366-8</strain>
    </source>
</reference>
<name>A0A1E3PB88_WICAA</name>
<keyword evidence="5" id="KW-0493">Microtubule</keyword>
<dbReference type="InterPro" id="IPR024395">
    <property type="entry name" value="CLASP_N_dom"/>
</dbReference>
<dbReference type="GO" id="GO:0060172">
    <property type="term" value="P:astral microtubule depolymerization"/>
    <property type="evidence" value="ECO:0007669"/>
    <property type="project" value="TreeGrafter"/>
</dbReference>
<comment type="similarity">
    <text evidence="2">Belongs to the CLASP family.</text>
</comment>
<dbReference type="InterPro" id="IPR011989">
    <property type="entry name" value="ARM-like"/>
</dbReference>
<dbReference type="GO" id="GO:0051301">
    <property type="term" value="P:cell division"/>
    <property type="evidence" value="ECO:0007669"/>
    <property type="project" value="UniProtKB-KW"/>
</dbReference>
<evidence type="ECO:0000256" key="3">
    <source>
        <dbReference type="ARBA" id="ARBA00016012"/>
    </source>
</evidence>
<dbReference type="OrthoDB" id="46159at2759"/>
<dbReference type="SUPFAM" id="SSF48371">
    <property type="entry name" value="ARM repeat"/>
    <property type="match status" value="1"/>
</dbReference>
<dbReference type="InterPro" id="IPR034085">
    <property type="entry name" value="TOG"/>
</dbReference>
<dbReference type="GO" id="GO:1990023">
    <property type="term" value="C:mitotic spindle midzone"/>
    <property type="evidence" value="ECO:0007669"/>
    <property type="project" value="TreeGrafter"/>
</dbReference>
<comment type="subcellular location">
    <subcellularLocation>
        <location evidence="1">Cytoplasm</location>
        <location evidence="1">Cytoskeleton</location>
        <location evidence="1">Spindle</location>
    </subcellularLocation>
</comment>
<dbReference type="GO" id="GO:0005815">
    <property type="term" value="C:microtubule organizing center"/>
    <property type="evidence" value="ECO:0007669"/>
    <property type="project" value="TreeGrafter"/>
</dbReference>
<dbReference type="STRING" id="683960.A0A1E3PB88"/>
<evidence type="ECO:0000313" key="10">
    <source>
        <dbReference type="Proteomes" id="UP000094112"/>
    </source>
</evidence>
<dbReference type="GeneID" id="30201699"/>
<feature type="region of interest" description="Disordered" evidence="7">
    <location>
        <begin position="968"/>
        <end position="991"/>
    </location>
</feature>
<evidence type="ECO:0000256" key="2">
    <source>
        <dbReference type="ARBA" id="ARBA00009549"/>
    </source>
</evidence>
<feature type="domain" description="TOG" evidence="8">
    <location>
        <begin position="3"/>
        <end position="215"/>
    </location>
</feature>
<keyword evidence="6" id="KW-0498">Mitosis</keyword>